<keyword evidence="2" id="KW-0547">Nucleotide-binding</keyword>
<dbReference type="GO" id="GO:0005524">
    <property type="term" value="F:ATP binding"/>
    <property type="evidence" value="ECO:0007669"/>
    <property type="project" value="UniProtKB-KW"/>
</dbReference>
<reference evidence="2" key="1">
    <citation type="submission" date="2020-10" db="EMBL/GenBank/DDBJ databases">
        <authorList>
            <person name="Gilroy R."/>
        </authorList>
    </citation>
    <scope>NUCLEOTIDE SEQUENCE</scope>
    <source>
        <strain evidence="2">13766</strain>
    </source>
</reference>
<dbReference type="Pfam" id="PF01656">
    <property type="entry name" value="CbiA"/>
    <property type="match status" value="1"/>
</dbReference>
<evidence type="ECO:0000313" key="3">
    <source>
        <dbReference type="Proteomes" id="UP000824140"/>
    </source>
</evidence>
<proteinExistence type="predicted"/>
<accession>A0A9D1G114</accession>
<evidence type="ECO:0000313" key="2">
    <source>
        <dbReference type="EMBL" id="HIS93348.1"/>
    </source>
</evidence>
<feature type="domain" description="CobQ/CobB/MinD/ParA nucleotide binding" evidence="1">
    <location>
        <begin position="14"/>
        <end position="159"/>
    </location>
</feature>
<dbReference type="EMBL" id="DVJN01000194">
    <property type="protein sequence ID" value="HIS93348.1"/>
    <property type="molecule type" value="Genomic_DNA"/>
</dbReference>
<dbReference type="InterPro" id="IPR027417">
    <property type="entry name" value="P-loop_NTPase"/>
</dbReference>
<sequence length="221" mass="24266">MTGRRIQAIIGHYGSGKTEVAMNLAVALARKEPVTLIDLDIVNPYFRSAEHPQVLLEHGVKLVKPEFANTSVDIPSLTADVDAAILDESRRVILDVGGDDAGARALGRFKPHFDRFGLSLLAVVNPYRPRSSTVEQILAMLAAMQDRARFPITGLVNNANVSHLTTANDVLYGREMLARVTRETGIPVVLECALEKARPLAPLKGAEFLPLTRYTKPEWMD</sequence>
<protein>
    <submittedName>
        <fullName evidence="2">ATP-binding protein</fullName>
    </submittedName>
</protein>
<organism evidence="2 3">
    <name type="scientific">Candidatus Alectryocaccomicrobium excrementavium</name>
    <dbReference type="NCBI Taxonomy" id="2840668"/>
    <lineage>
        <taxon>Bacteria</taxon>
        <taxon>Bacillati</taxon>
        <taxon>Bacillota</taxon>
        <taxon>Clostridia</taxon>
        <taxon>Candidatus Alectryocaccomicrobium</taxon>
    </lineage>
</organism>
<dbReference type="SUPFAM" id="SSF52540">
    <property type="entry name" value="P-loop containing nucleoside triphosphate hydrolases"/>
    <property type="match status" value="1"/>
</dbReference>
<gene>
    <name evidence="2" type="ORF">IAA84_10065</name>
</gene>
<name>A0A9D1G114_9FIRM</name>
<comment type="caution">
    <text evidence="2">The sequence shown here is derived from an EMBL/GenBank/DDBJ whole genome shotgun (WGS) entry which is preliminary data.</text>
</comment>
<dbReference type="Gene3D" id="3.40.50.300">
    <property type="entry name" value="P-loop containing nucleotide triphosphate hydrolases"/>
    <property type="match status" value="1"/>
</dbReference>
<evidence type="ECO:0000259" key="1">
    <source>
        <dbReference type="Pfam" id="PF01656"/>
    </source>
</evidence>
<keyword evidence="2" id="KW-0067">ATP-binding</keyword>
<dbReference type="Proteomes" id="UP000824140">
    <property type="component" value="Unassembled WGS sequence"/>
</dbReference>
<dbReference type="InterPro" id="IPR002586">
    <property type="entry name" value="CobQ/CobB/MinD/ParA_Nub-bd_dom"/>
</dbReference>
<reference evidence="2" key="2">
    <citation type="journal article" date="2021" name="PeerJ">
        <title>Extensive microbial diversity within the chicken gut microbiome revealed by metagenomics and culture.</title>
        <authorList>
            <person name="Gilroy R."/>
            <person name="Ravi A."/>
            <person name="Getino M."/>
            <person name="Pursley I."/>
            <person name="Horton D.L."/>
            <person name="Alikhan N.F."/>
            <person name="Baker D."/>
            <person name="Gharbi K."/>
            <person name="Hall N."/>
            <person name="Watson M."/>
            <person name="Adriaenssens E.M."/>
            <person name="Foster-Nyarko E."/>
            <person name="Jarju S."/>
            <person name="Secka A."/>
            <person name="Antonio M."/>
            <person name="Oren A."/>
            <person name="Chaudhuri R.R."/>
            <person name="La Ragione R."/>
            <person name="Hildebrand F."/>
            <person name="Pallen M.J."/>
        </authorList>
    </citation>
    <scope>NUCLEOTIDE SEQUENCE</scope>
    <source>
        <strain evidence="2">13766</strain>
    </source>
</reference>
<dbReference type="AlphaFoldDB" id="A0A9D1G114"/>